<reference evidence="3" key="1">
    <citation type="journal article" date="2019" name="Int. J. Syst. Evol. Microbiol.">
        <title>The Global Catalogue of Microorganisms (GCM) 10K type strain sequencing project: providing services to taxonomists for standard genome sequencing and annotation.</title>
        <authorList>
            <consortium name="The Broad Institute Genomics Platform"/>
            <consortium name="The Broad Institute Genome Sequencing Center for Infectious Disease"/>
            <person name="Wu L."/>
            <person name="Ma J."/>
        </authorList>
    </citation>
    <scope>NUCLEOTIDE SEQUENCE [LARGE SCALE GENOMIC DNA]</scope>
    <source>
        <strain evidence="3">JCM 30331</strain>
    </source>
</reference>
<comment type="caution">
    <text evidence="2">The sequence shown here is derived from an EMBL/GenBank/DDBJ whole genome shotgun (WGS) entry which is preliminary data.</text>
</comment>
<gene>
    <name evidence="2" type="ORF">GCM10008955_00870</name>
</gene>
<evidence type="ECO:0000313" key="3">
    <source>
        <dbReference type="Proteomes" id="UP000647587"/>
    </source>
</evidence>
<evidence type="ECO:0000313" key="2">
    <source>
        <dbReference type="EMBL" id="GGK11461.1"/>
    </source>
</evidence>
<protein>
    <submittedName>
        <fullName evidence="2">Uncharacterized protein</fullName>
    </submittedName>
</protein>
<dbReference type="EMBL" id="BMPP01000001">
    <property type="protein sequence ID" value="GGK11461.1"/>
    <property type="molecule type" value="Genomic_DNA"/>
</dbReference>
<organism evidence="2 3">
    <name type="scientific">Deinococcus malanensis</name>
    <dbReference type="NCBI Taxonomy" id="1706855"/>
    <lineage>
        <taxon>Bacteria</taxon>
        <taxon>Thermotogati</taxon>
        <taxon>Deinococcota</taxon>
        <taxon>Deinococci</taxon>
        <taxon>Deinococcales</taxon>
        <taxon>Deinococcaceae</taxon>
        <taxon>Deinococcus</taxon>
    </lineage>
</organism>
<evidence type="ECO:0000256" key="1">
    <source>
        <dbReference type="SAM" id="MobiDB-lite"/>
    </source>
</evidence>
<sequence length="101" mass="11850">MNRRKREAQQRSQQQRAGDRRLCPDICEQERAAAQHARRHHSHVTSFSLFGCMYPMRDAAGFYLRHLGLLDINRSAGREQFNLDHPPVITKHRKPHPEVAR</sequence>
<accession>A0ABQ2EJ54</accession>
<feature type="region of interest" description="Disordered" evidence="1">
    <location>
        <begin position="1"/>
        <end position="22"/>
    </location>
</feature>
<dbReference type="Proteomes" id="UP000647587">
    <property type="component" value="Unassembled WGS sequence"/>
</dbReference>
<proteinExistence type="predicted"/>
<name>A0ABQ2EJ54_9DEIO</name>
<dbReference type="RefSeq" id="WP_189003502.1">
    <property type="nucleotide sequence ID" value="NZ_BMPP01000001.1"/>
</dbReference>
<keyword evidence="3" id="KW-1185">Reference proteome</keyword>